<name>A0AAD5TPG0_9FUNG</name>
<gene>
    <name evidence="1" type="ORF">HDU87_001327</name>
</gene>
<evidence type="ECO:0000313" key="1">
    <source>
        <dbReference type="EMBL" id="KAJ3181198.1"/>
    </source>
</evidence>
<sequence>MLRRLPPTAGICRWHPHSSHRLPVPYRRCLSTPPYTASTRAAPSIPLPEIFTAHTSPAAHFAAYPWLLSTSPPRRPAAANSIWSRVRNSYLCAIGTARAQALFAPHGYAFPTQFRVDAGEQAHKLFLALSSPDPSPRETIMTAPLAARFAAADAALAQDGQRSVEFVLATNDAPFPPSIVRVTRLNFTYGPPDKGSSYVTHSVASGVTLLVPPEDAVFVSLAQQKEVMRRAMSAGVVVTVDARVACDVAAVVMHDGEIVATDARSHVDLRFQSPLVRPPQQDAKTLPDGWTWKVSDVDGLLESTEEARM</sequence>
<proteinExistence type="predicted"/>
<reference evidence="1" key="1">
    <citation type="submission" date="2020-05" db="EMBL/GenBank/DDBJ databases">
        <title>Phylogenomic resolution of chytrid fungi.</title>
        <authorList>
            <person name="Stajich J.E."/>
            <person name="Amses K."/>
            <person name="Simmons R."/>
            <person name="Seto K."/>
            <person name="Myers J."/>
            <person name="Bonds A."/>
            <person name="Quandt C.A."/>
            <person name="Barry K."/>
            <person name="Liu P."/>
            <person name="Grigoriev I."/>
            <person name="Longcore J.E."/>
            <person name="James T.Y."/>
        </authorList>
    </citation>
    <scope>NUCLEOTIDE SEQUENCE</scope>
    <source>
        <strain evidence="1">JEL0379</strain>
    </source>
</reference>
<protein>
    <submittedName>
        <fullName evidence="1">Uncharacterized protein</fullName>
    </submittedName>
</protein>
<keyword evidence="2" id="KW-1185">Reference proteome</keyword>
<evidence type="ECO:0000313" key="2">
    <source>
        <dbReference type="Proteomes" id="UP001212152"/>
    </source>
</evidence>
<accession>A0AAD5TPG0</accession>
<dbReference type="Proteomes" id="UP001212152">
    <property type="component" value="Unassembled WGS sequence"/>
</dbReference>
<comment type="caution">
    <text evidence="1">The sequence shown here is derived from an EMBL/GenBank/DDBJ whole genome shotgun (WGS) entry which is preliminary data.</text>
</comment>
<dbReference type="AlphaFoldDB" id="A0AAD5TPG0"/>
<organism evidence="1 2">
    <name type="scientific">Geranomyces variabilis</name>
    <dbReference type="NCBI Taxonomy" id="109894"/>
    <lineage>
        <taxon>Eukaryota</taxon>
        <taxon>Fungi</taxon>
        <taxon>Fungi incertae sedis</taxon>
        <taxon>Chytridiomycota</taxon>
        <taxon>Chytridiomycota incertae sedis</taxon>
        <taxon>Chytridiomycetes</taxon>
        <taxon>Spizellomycetales</taxon>
        <taxon>Powellomycetaceae</taxon>
        <taxon>Geranomyces</taxon>
    </lineage>
</organism>
<dbReference type="EMBL" id="JADGJQ010000013">
    <property type="protein sequence ID" value="KAJ3181198.1"/>
    <property type="molecule type" value="Genomic_DNA"/>
</dbReference>